<keyword evidence="1" id="KW-0472">Membrane</keyword>
<keyword evidence="1" id="KW-0812">Transmembrane</keyword>
<reference evidence="3" key="2">
    <citation type="submission" date="2021-09" db="EMBL/GenBank/DDBJ databases">
        <authorList>
            <person name="Gilroy R."/>
        </authorList>
    </citation>
    <scope>NUCLEOTIDE SEQUENCE</scope>
    <source>
        <strain evidence="3">ChiGjej2B2-19336</strain>
    </source>
</reference>
<proteinExistence type="predicted"/>
<dbReference type="Proteomes" id="UP000698963">
    <property type="component" value="Unassembled WGS sequence"/>
</dbReference>
<gene>
    <name evidence="3" type="ORF">K8W16_00535</name>
</gene>
<evidence type="ECO:0000259" key="2">
    <source>
        <dbReference type="Pfam" id="PF01957"/>
    </source>
</evidence>
<comment type="caution">
    <text evidence="3">The sequence shown here is derived from an EMBL/GenBank/DDBJ whole genome shotgun (WGS) entry which is preliminary data.</text>
</comment>
<dbReference type="AlphaFoldDB" id="A0A921ATF9"/>
<feature type="domain" description="NfeD-like C-terminal" evidence="2">
    <location>
        <begin position="81"/>
        <end position="134"/>
    </location>
</feature>
<accession>A0A921ATF9</accession>
<dbReference type="InterPro" id="IPR002810">
    <property type="entry name" value="NfeD-like_C"/>
</dbReference>
<evidence type="ECO:0000256" key="1">
    <source>
        <dbReference type="SAM" id="Phobius"/>
    </source>
</evidence>
<evidence type="ECO:0000313" key="3">
    <source>
        <dbReference type="EMBL" id="HJD96120.1"/>
    </source>
</evidence>
<dbReference type="Pfam" id="PF01957">
    <property type="entry name" value="NfeD"/>
    <property type="match status" value="1"/>
</dbReference>
<name>A0A921ATF9_9BACT</name>
<keyword evidence="1" id="KW-1133">Transmembrane helix</keyword>
<dbReference type="RefSeq" id="WP_304120226.1">
    <property type="nucleotide sequence ID" value="NZ_DYZA01000014.1"/>
</dbReference>
<organism evidence="3 4">
    <name type="scientific">Mailhella massiliensis</name>
    <dbReference type="NCBI Taxonomy" id="1903261"/>
    <lineage>
        <taxon>Bacteria</taxon>
        <taxon>Pseudomonadati</taxon>
        <taxon>Thermodesulfobacteriota</taxon>
        <taxon>Desulfovibrionia</taxon>
        <taxon>Desulfovibrionales</taxon>
        <taxon>Desulfovibrionaceae</taxon>
        <taxon>Mailhella</taxon>
    </lineage>
</organism>
<sequence length="136" mass="14575">MSSLFWASTAVVFLIVELATGTLFFLAPAFSAALTALAVPLLPEASGQVYLACALSGVSCLLLALRRKKRKNAAIADNSLDIGRSVYVAQWKEGRARVKYRGAMWDAVPKEGTAPVPGRFRIAGFDSTTLILEPES</sequence>
<feature type="transmembrane region" description="Helical" evidence="1">
    <location>
        <begin position="49"/>
        <end position="65"/>
    </location>
</feature>
<dbReference type="EMBL" id="DYZA01000014">
    <property type="protein sequence ID" value="HJD96120.1"/>
    <property type="molecule type" value="Genomic_DNA"/>
</dbReference>
<evidence type="ECO:0000313" key="4">
    <source>
        <dbReference type="Proteomes" id="UP000698963"/>
    </source>
</evidence>
<reference evidence="3" key="1">
    <citation type="journal article" date="2021" name="PeerJ">
        <title>Extensive microbial diversity within the chicken gut microbiome revealed by metagenomics and culture.</title>
        <authorList>
            <person name="Gilroy R."/>
            <person name="Ravi A."/>
            <person name="Getino M."/>
            <person name="Pursley I."/>
            <person name="Horton D.L."/>
            <person name="Alikhan N.F."/>
            <person name="Baker D."/>
            <person name="Gharbi K."/>
            <person name="Hall N."/>
            <person name="Watson M."/>
            <person name="Adriaenssens E.M."/>
            <person name="Foster-Nyarko E."/>
            <person name="Jarju S."/>
            <person name="Secka A."/>
            <person name="Antonio M."/>
            <person name="Oren A."/>
            <person name="Chaudhuri R.R."/>
            <person name="La Ragione R."/>
            <person name="Hildebrand F."/>
            <person name="Pallen M.J."/>
        </authorList>
    </citation>
    <scope>NUCLEOTIDE SEQUENCE</scope>
    <source>
        <strain evidence="3">ChiGjej2B2-19336</strain>
    </source>
</reference>
<protein>
    <submittedName>
        <fullName evidence="3">NfeD family protein</fullName>
    </submittedName>
</protein>